<sequence length="152" mass="17075">VPVPGGVVDLPSRGRIKSFDANRAEHCEPTALAYDLSNGPDWQTRDMNILMRIAGAGSDEEHWQCISQSMNQSQSNVNVIVDNKLQQHMLCTLVLKQTIPARSTDILNCDLTNAWVHRHLDKCGHECFAEVILQSVQTLNIMLLGIWMDRSH</sequence>
<accession>A0ABN9RSD4</accession>
<feature type="non-terminal residue" evidence="1">
    <location>
        <position position="152"/>
    </location>
</feature>
<gene>
    <name evidence="1" type="ORF">PCOR1329_LOCUS23002</name>
</gene>
<proteinExistence type="predicted"/>
<dbReference type="EMBL" id="CAUYUJ010007748">
    <property type="protein sequence ID" value="CAK0821857.1"/>
    <property type="molecule type" value="Genomic_DNA"/>
</dbReference>
<organism evidence="1 2">
    <name type="scientific">Prorocentrum cordatum</name>
    <dbReference type="NCBI Taxonomy" id="2364126"/>
    <lineage>
        <taxon>Eukaryota</taxon>
        <taxon>Sar</taxon>
        <taxon>Alveolata</taxon>
        <taxon>Dinophyceae</taxon>
        <taxon>Prorocentrales</taxon>
        <taxon>Prorocentraceae</taxon>
        <taxon>Prorocentrum</taxon>
    </lineage>
</organism>
<evidence type="ECO:0000313" key="2">
    <source>
        <dbReference type="Proteomes" id="UP001189429"/>
    </source>
</evidence>
<feature type="non-terminal residue" evidence="1">
    <location>
        <position position="1"/>
    </location>
</feature>
<protein>
    <submittedName>
        <fullName evidence="1">Uncharacterized protein</fullName>
    </submittedName>
</protein>
<keyword evidence="2" id="KW-1185">Reference proteome</keyword>
<comment type="caution">
    <text evidence="1">The sequence shown here is derived from an EMBL/GenBank/DDBJ whole genome shotgun (WGS) entry which is preliminary data.</text>
</comment>
<reference evidence="1" key="1">
    <citation type="submission" date="2023-10" db="EMBL/GenBank/DDBJ databases">
        <authorList>
            <person name="Chen Y."/>
            <person name="Shah S."/>
            <person name="Dougan E. K."/>
            <person name="Thang M."/>
            <person name="Chan C."/>
        </authorList>
    </citation>
    <scope>NUCLEOTIDE SEQUENCE [LARGE SCALE GENOMIC DNA]</scope>
</reference>
<evidence type="ECO:0000313" key="1">
    <source>
        <dbReference type="EMBL" id="CAK0821857.1"/>
    </source>
</evidence>
<name>A0ABN9RSD4_9DINO</name>
<dbReference type="Proteomes" id="UP001189429">
    <property type="component" value="Unassembled WGS sequence"/>
</dbReference>